<keyword evidence="1" id="KW-0472">Membrane</keyword>
<dbReference type="Pfam" id="PF16074">
    <property type="entry name" value="PilW"/>
    <property type="match status" value="1"/>
</dbReference>
<dbReference type="GO" id="GO:0043683">
    <property type="term" value="P:type IV pilus assembly"/>
    <property type="evidence" value="ECO:0007669"/>
    <property type="project" value="InterPro"/>
</dbReference>
<dbReference type="InterPro" id="IPR032092">
    <property type="entry name" value="PilW"/>
</dbReference>
<protein>
    <submittedName>
        <fullName evidence="2">Type IV pilus assembly protein PilW</fullName>
    </submittedName>
</protein>
<sequence>MKRARRNWRNDDGFTLTGMMVGLALGMLVTLALLLTFRVTRDSYASVADSVEIEERGQRALAIIGHAIRQAGWIPGHVALAPSHPAPVPPIEGRDDCAQPSVDTQLRCARVGVLRSDALLVRTSGSGVAADPGLPDGTMSDCGGYALPARAMPSEGGALPYHAAANLFYIGIAGDGVPQLLCRYPRRHDTRVRTDAYTAGTLVRGVESLQLRYGIDADGDGMAERFVSARTASSMGDGVWHRVRAVQVAVVVRGERPTVPPGMVQRLVLLPPEDGTARAEDALFQPATHPRLRRRAFVTTIRLRNASPCLERLC</sequence>
<name>A0A4Q7S6T9_9BURK</name>
<evidence type="ECO:0000256" key="1">
    <source>
        <dbReference type="SAM" id="Phobius"/>
    </source>
</evidence>
<evidence type="ECO:0000313" key="3">
    <source>
        <dbReference type="Proteomes" id="UP000291078"/>
    </source>
</evidence>
<keyword evidence="1" id="KW-0812">Transmembrane</keyword>
<feature type="transmembrane region" description="Helical" evidence="1">
    <location>
        <begin position="12"/>
        <end position="37"/>
    </location>
</feature>
<comment type="caution">
    <text evidence="2">The sequence shown here is derived from an EMBL/GenBank/DDBJ whole genome shotgun (WGS) entry which is preliminary data.</text>
</comment>
<dbReference type="AlphaFoldDB" id="A0A4Q7S6T9"/>
<dbReference type="EMBL" id="SGXM01000001">
    <property type="protein sequence ID" value="RZT41390.1"/>
    <property type="molecule type" value="Genomic_DNA"/>
</dbReference>
<dbReference type="RefSeq" id="WP_235844579.1">
    <property type="nucleotide sequence ID" value="NZ_SGXM01000001.1"/>
</dbReference>
<keyword evidence="1" id="KW-1133">Transmembrane helix</keyword>
<organism evidence="2 3">
    <name type="scientific">Cupriavidus agavae</name>
    <dbReference type="NCBI Taxonomy" id="1001822"/>
    <lineage>
        <taxon>Bacteria</taxon>
        <taxon>Pseudomonadati</taxon>
        <taxon>Pseudomonadota</taxon>
        <taxon>Betaproteobacteria</taxon>
        <taxon>Burkholderiales</taxon>
        <taxon>Burkholderiaceae</taxon>
        <taxon>Cupriavidus</taxon>
    </lineage>
</organism>
<proteinExistence type="predicted"/>
<accession>A0A4Q7S6T9</accession>
<dbReference type="Proteomes" id="UP000291078">
    <property type="component" value="Unassembled WGS sequence"/>
</dbReference>
<gene>
    <name evidence="2" type="ORF">EV147_0379</name>
</gene>
<evidence type="ECO:0000313" key="2">
    <source>
        <dbReference type="EMBL" id="RZT41390.1"/>
    </source>
</evidence>
<reference evidence="2 3" key="1">
    <citation type="journal article" date="2015" name="Stand. Genomic Sci.">
        <title>Genomic Encyclopedia of Bacterial and Archaeal Type Strains, Phase III: the genomes of soil and plant-associated and newly described type strains.</title>
        <authorList>
            <person name="Whitman W.B."/>
            <person name="Woyke T."/>
            <person name="Klenk H.P."/>
            <person name="Zhou Y."/>
            <person name="Lilburn T.G."/>
            <person name="Beck B.J."/>
            <person name="De Vos P."/>
            <person name="Vandamme P."/>
            <person name="Eisen J.A."/>
            <person name="Garrity G."/>
            <person name="Hugenholtz P."/>
            <person name="Kyrpides N.C."/>
        </authorList>
    </citation>
    <scope>NUCLEOTIDE SEQUENCE [LARGE SCALE GENOMIC DNA]</scope>
    <source>
        <strain evidence="2 3">ASC-9842</strain>
    </source>
</reference>
<keyword evidence="3" id="KW-1185">Reference proteome</keyword>